<dbReference type="GeneID" id="14904822"/>
<proteinExistence type="predicted"/>
<keyword evidence="2" id="KW-1185">Reference proteome</keyword>
<evidence type="ECO:0000313" key="1">
    <source>
        <dbReference type="EMBL" id="EGR28752.1"/>
    </source>
</evidence>
<protein>
    <submittedName>
        <fullName evidence="1">Uncharacterized protein</fullName>
    </submittedName>
</protein>
<evidence type="ECO:0000313" key="2">
    <source>
        <dbReference type="Proteomes" id="UP000008983"/>
    </source>
</evidence>
<dbReference type="RefSeq" id="XP_004029988.1">
    <property type="nucleotide sequence ID" value="XM_004029940.1"/>
</dbReference>
<dbReference type="InParanoid" id="G0R1B9"/>
<sequence length="205" mass="25116">MQTLKKFSKINKNIYNFTNYLKFQKILNQMLILLLKSKYLKKWKINKQSKQIQIQFIQLQVLQDKSNLNNKKKLKKVMQMNLVFIYNQKYIQNLYKKLMLLLHQVVIMIQQEEFKRKLFQKLQRKNSIYRLTQINLWKKQNRVAMSLILICSVVYLKIKKIEKEIILKLQAYFHQKSNKSKNSVKSVRVRYRDFEEFCRKQDGNL</sequence>
<reference evidence="1 2" key="1">
    <citation type="submission" date="2011-07" db="EMBL/GenBank/DDBJ databases">
        <authorList>
            <person name="Coyne R."/>
            <person name="Brami D."/>
            <person name="Johnson J."/>
            <person name="Hostetler J."/>
            <person name="Hannick L."/>
            <person name="Clark T."/>
            <person name="Cassidy-Hanley D."/>
            <person name="Inman J."/>
        </authorList>
    </citation>
    <scope>NUCLEOTIDE SEQUENCE [LARGE SCALE GENOMIC DNA]</scope>
    <source>
        <strain evidence="1 2">G5</strain>
    </source>
</reference>
<accession>G0R1B9</accession>
<dbReference type="EMBL" id="GL984212">
    <property type="protein sequence ID" value="EGR28752.1"/>
    <property type="molecule type" value="Genomic_DNA"/>
</dbReference>
<name>G0R1B9_ICHMU</name>
<dbReference type="Proteomes" id="UP000008983">
    <property type="component" value="Unassembled WGS sequence"/>
</dbReference>
<gene>
    <name evidence="1" type="ORF">IMG5_169490</name>
</gene>
<organism evidence="1 2">
    <name type="scientific">Ichthyophthirius multifiliis</name>
    <name type="common">White spot disease agent</name>
    <name type="synonym">Ich</name>
    <dbReference type="NCBI Taxonomy" id="5932"/>
    <lineage>
        <taxon>Eukaryota</taxon>
        <taxon>Sar</taxon>
        <taxon>Alveolata</taxon>
        <taxon>Ciliophora</taxon>
        <taxon>Intramacronucleata</taxon>
        <taxon>Oligohymenophorea</taxon>
        <taxon>Hymenostomatida</taxon>
        <taxon>Ophryoglenina</taxon>
        <taxon>Ichthyophthirius</taxon>
    </lineage>
</organism>
<dbReference type="AlphaFoldDB" id="G0R1B9"/>